<name>A0A7W2IN91_9BURK</name>
<reference evidence="2 3" key="1">
    <citation type="submission" date="2020-07" db="EMBL/GenBank/DDBJ databases">
        <title>Novel species isolated from subtropical streams in China.</title>
        <authorList>
            <person name="Lu H."/>
        </authorList>
    </citation>
    <scope>NUCLEOTIDE SEQUENCE [LARGE SCALE GENOMIC DNA]</scope>
    <source>
        <strain evidence="2 3">LX47W</strain>
    </source>
</reference>
<comment type="caution">
    <text evidence="2">The sequence shown here is derived from an EMBL/GenBank/DDBJ whole genome shotgun (WGS) entry which is preliminary data.</text>
</comment>
<evidence type="ECO:0000313" key="3">
    <source>
        <dbReference type="Proteomes" id="UP000573499"/>
    </source>
</evidence>
<keyword evidence="3" id="KW-1185">Reference proteome</keyword>
<accession>A0A7W2IN91</accession>
<dbReference type="InterPro" id="IPR036249">
    <property type="entry name" value="Thioredoxin-like_sf"/>
</dbReference>
<organism evidence="2 3">
    <name type="scientific">Rugamonas apoptosis</name>
    <dbReference type="NCBI Taxonomy" id="2758570"/>
    <lineage>
        <taxon>Bacteria</taxon>
        <taxon>Pseudomonadati</taxon>
        <taxon>Pseudomonadota</taxon>
        <taxon>Betaproteobacteria</taxon>
        <taxon>Burkholderiales</taxon>
        <taxon>Oxalobacteraceae</taxon>
        <taxon>Telluria group</taxon>
        <taxon>Rugamonas</taxon>
    </lineage>
</organism>
<dbReference type="Gene3D" id="3.40.30.10">
    <property type="entry name" value="Glutaredoxin"/>
    <property type="match status" value="1"/>
</dbReference>
<evidence type="ECO:0000313" key="2">
    <source>
        <dbReference type="EMBL" id="MBA5690585.1"/>
    </source>
</evidence>
<feature type="chain" id="PRO_5030960701" description="Thioredoxin domain-containing protein" evidence="1">
    <location>
        <begin position="21"/>
        <end position="168"/>
    </location>
</feature>
<dbReference type="RefSeq" id="WP_182157441.1">
    <property type="nucleotide sequence ID" value="NZ_JACEZU010000020.1"/>
</dbReference>
<evidence type="ECO:0000256" key="1">
    <source>
        <dbReference type="SAM" id="SignalP"/>
    </source>
</evidence>
<dbReference type="AlphaFoldDB" id="A0A7W2IN91"/>
<evidence type="ECO:0008006" key="4">
    <source>
        <dbReference type="Google" id="ProtNLM"/>
    </source>
</evidence>
<dbReference type="EMBL" id="JACEZU010000020">
    <property type="protein sequence ID" value="MBA5690585.1"/>
    <property type="molecule type" value="Genomic_DNA"/>
</dbReference>
<feature type="signal peptide" evidence="1">
    <location>
        <begin position="1"/>
        <end position="20"/>
    </location>
</feature>
<gene>
    <name evidence="2" type="ORF">H3H39_26470</name>
</gene>
<dbReference type="SUPFAM" id="SSF52833">
    <property type="entry name" value="Thioredoxin-like"/>
    <property type="match status" value="1"/>
</dbReference>
<keyword evidence="1" id="KW-0732">Signal</keyword>
<proteinExistence type="predicted"/>
<dbReference type="Proteomes" id="UP000573499">
    <property type="component" value="Unassembled WGS sequence"/>
</dbReference>
<protein>
    <recommendedName>
        <fullName evidence="4">Thioredoxin domain-containing protein</fullName>
    </recommendedName>
</protein>
<sequence length="168" mass="18241">MKRLIATVLMSLSMSLGAGAGAQTAEARLPVASFEADSLTQIVRTHAGKPFVLILWSLDCVYCQASLNALAEQKRNHPELDIVTLSTDGVGDPQTDALVEQRLRKLALTGNAWGFGAAPAEQLRYAIDPKWHGEMPRSYWFDAQGRRTAHSGVVTPATIERLAGKNQL</sequence>